<dbReference type="PANTHER" id="PTHR25465">
    <property type="entry name" value="B-BOX DOMAIN CONTAINING"/>
    <property type="match status" value="1"/>
</dbReference>
<accession>A0A974CJY5</accession>
<feature type="region of interest" description="Disordered" evidence="5">
    <location>
        <begin position="60"/>
        <end position="81"/>
    </location>
</feature>
<dbReference type="SMART" id="SM00449">
    <property type="entry name" value="SPRY"/>
    <property type="match status" value="1"/>
</dbReference>
<dbReference type="Proteomes" id="UP000694892">
    <property type="component" value="Chromosome 6S"/>
</dbReference>
<dbReference type="InterPro" id="IPR013320">
    <property type="entry name" value="ConA-like_dom_sf"/>
</dbReference>
<dbReference type="InterPro" id="IPR051051">
    <property type="entry name" value="E3_ubiq-ligase_TRIM/RNF"/>
</dbReference>
<evidence type="ECO:0000313" key="8">
    <source>
        <dbReference type="Proteomes" id="UP000694892"/>
    </source>
</evidence>
<reference evidence="8" key="1">
    <citation type="journal article" date="2016" name="Nature">
        <title>Genome evolution in the allotetraploid frog Xenopus laevis.</title>
        <authorList>
            <person name="Session A.M."/>
            <person name="Uno Y."/>
            <person name="Kwon T."/>
            <person name="Chapman J.A."/>
            <person name="Toyoda A."/>
            <person name="Takahashi S."/>
            <person name="Fukui A."/>
            <person name="Hikosaka A."/>
            <person name="Suzuki A."/>
            <person name="Kondo M."/>
            <person name="van Heeringen S.J."/>
            <person name="Quigley I."/>
            <person name="Heinz S."/>
            <person name="Ogino H."/>
            <person name="Ochi H."/>
            <person name="Hellsten U."/>
            <person name="Lyons J.B."/>
            <person name="Simakov O."/>
            <person name="Putnam N."/>
            <person name="Stites J."/>
            <person name="Kuroki Y."/>
            <person name="Tanaka T."/>
            <person name="Michiue T."/>
            <person name="Watanabe M."/>
            <person name="Bogdanovic O."/>
            <person name="Lister R."/>
            <person name="Georgiou G."/>
            <person name="Paranjpe S.S."/>
            <person name="van Kruijsbergen I."/>
            <person name="Shu S."/>
            <person name="Carlson J."/>
            <person name="Kinoshita T."/>
            <person name="Ohta Y."/>
            <person name="Mawaribuchi S."/>
            <person name="Jenkins J."/>
            <person name="Grimwood J."/>
            <person name="Schmutz J."/>
            <person name="Mitros T."/>
            <person name="Mozaffari S.V."/>
            <person name="Suzuki Y."/>
            <person name="Haramoto Y."/>
            <person name="Yamamoto T.S."/>
            <person name="Takagi C."/>
            <person name="Heald R."/>
            <person name="Miller K."/>
            <person name="Haudenschild C."/>
            <person name="Kitzman J."/>
            <person name="Nakayama T."/>
            <person name="Izutsu Y."/>
            <person name="Robert J."/>
            <person name="Fortriede J."/>
            <person name="Burns K."/>
            <person name="Lotay V."/>
            <person name="Karimi K."/>
            <person name="Yasuoka Y."/>
            <person name="Dichmann D.S."/>
            <person name="Flajnik M.F."/>
            <person name="Houston D.W."/>
            <person name="Shendure J."/>
            <person name="DuPasquier L."/>
            <person name="Vize P.D."/>
            <person name="Zorn A.M."/>
            <person name="Ito M."/>
            <person name="Marcotte E.M."/>
            <person name="Wallingford J.B."/>
            <person name="Ito Y."/>
            <person name="Asashima M."/>
            <person name="Ueno N."/>
            <person name="Matsuda Y."/>
            <person name="Veenstra G.J."/>
            <person name="Fujiyama A."/>
            <person name="Harland R.M."/>
            <person name="Taira M."/>
            <person name="Rokhsar D.S."/>
        </authorList>
    </citation>
    <scope>NUCLEOTIDE SEQUENCE [LARGE SCALE GENOMIC DNA]</scope>
    <source>
        <strain evidence="8">J</strain>
    </source>
</reference>
<evidence type="ECO:0000256" key="5">
    <source>
        <dbReference type="SAM" id="MobiDB-lite"/>
    </source>
</evidence>
<dbReference type="SUPFAM" id="SSF49899">
    <property type="entry name" value="Concanavalin A-like lectins/glucanases"/>
    <property type="match status" value="1"/>
</dbReference>
<protein>
    <recommendedName>
        <fullName evidence="6">B30.2/SPRY domain-containing protein</fullName>
    </recommendedName>
</protein>
<dbReference type="InterPro" id="IPR003879">
    <property type="entry name" value="Butyrophylin_SPRY"/>
</dbReference>
<evidence type="ECO:0000256" key="2">
    <source>
        <dbReference type="ARBA" id="ARBA00022771"/>
    </source>
</evidence>
<keyword evidence="4" id="KW-0175">Coiled coil</keyword>
<dbReference type="OMA" id="YWEIEGS"/>
<dbReference type="Pfam" id="PF13765">
    <property type="entry name" value="PRY"/>
    <property type="match status" value="1"/>
</dbReference>
<dbReference type="InterPro" id="IPR001870">
    <property type="entry name" value="B30.2/SPRY"/>
</dbReference>
<gene>
    <name evidence="7" type="ORF">XELAEV_18032609mg</name>
</gene>
<evidence type="ECO:0000256" key="1">
    <source>
        <dbReference type="ARBA" id="ARBA00022723"/>
    </source>
</evidence>
<dbReference type="EMBL" id="CM004477">
    <property type="protein sequence ID" value="OCT73646.1"/>
    <property type="molecule type" value="Genomic_DNA"/>
</dbReference>
<dbReference type="CDD" id="cd12891">
    <property type="entry name" value="SPRY_PRY_C-I_2"/>
    <property type="match status" value="1"/>
</dbReference>
<dbReference type="PROSITE" id="PS50188">
    <property type="entry name" value="B302_SPRY"/>
    <property type="match status" value="1"/>
</dbReference>
<evidence type="ECO:0000256" key="4">
    <source>
        <dbReference type="ARBA" id="ARBA00023054"/>
    </source>
</evidence>
<evidence type="ECO:0000259" key="6">
    <source>
        <dbReference type="PROSITE" id="PS50188"/>
    </source>
</evidence>
<proteinExistence type="predicted"/>
<dbReference type="Gene3D" id="2.60.120.920">
    <property type="match status" value="1"/>
</dbReference>
<dbReference type="GO" id="GO:0008270">
    <property type="term" value="F:zinc ion binding"/>
    <property type="evidence" value="ECO:0007669"/>
    <property type="project" value="UniProtKB-KW"/>
</dbReference>
<name>A0A974CJY5_XENLA</name>
<dbReference type="PANTHER" id="PTHR25465:SF69">
    <property type="entry name" value="TRIPARTITE MOTIF-CONTAINING PROTEIN 14-LIKE"/>
    <property type="match status" value="1"/>
</dbReference>
<dbReference type="InterPro" id="IPR043136">
    <property type="entry name" value="B30.2/SPRY_sf"/>
</dbReference>
<dbReference type="PRINTS" id="PR01407">
    <property type="entry name" value="BUTYPHLNCDUF"/>
</dbReference>
<keyword evidence="1" id="KW-0479">Metal-binding</keyword>
<keyword evidence="2" id="KW-0863">Zinc-finger</keyword>
<feature type="compositionally biased region" description="Basic residues" evidence="5">
    <location>
        <begin position="1"/>
        <end position="12"/>
    </location>
</feature>
<evidence type="ECO:0000256" key="3">
    <source>
        <dbReference type="ARBA" id="ARBA00022833"/>
    </source>
</evidence>
<feature type="region of interest" description="Disordered" evidence="5">
    <location>
        <begin position="1"/>
        <end position="22"/>
    </location>
</feature>
<feature type="domain" description="B30.2/SPRY" evidence="6">
    <location>
        <begin position="82"/>
        <end position="280"/>
    </location>
</feature>
<sequence length="289" mass="33459">MEKPTKPLKKRRRDVEEKEDGVPDLIQQLEIEKNELAKKIRHIEKMCNMVDPITVLQEPKSNGSIHCGTEGEDNEDEERKSPVVANDLDCKSSVYGQQATGMELDVGVASNLVVISEDGKTVSYTRTDQRRPLTPERFQDYAQALCTRKFTSGRHYWEIEGSELGYWWVGVSYATVEKGGDLSSLGNNSKSWCLYRWNYKYSVRHNGKVTDLILRPYCGNIRIMLDYDAGHLTFYELSDPMRHLHTFTAIFTEPLHAAFRAEHLKFWWCWSTVNSWHVELRAETLIFMV</sequence>
<dbReference type="SMART" id="SM00589">
    <property type="entry name" value="PRY"/>
    <property type="match status" value="1"/>
</dbReference>
<organism evidence="7 8">
    <name type="scientific">Xenopus laevis</name>
    <name type="common">African clawed frog</name>
    <dbReference type="NCBI Taxonomy" id="8355"/>
    <lineage>
        <taxon>Eukaryota</taxon>
        <taxon>Metazoa</taxon>
        <taxon>Chordata</taxon>
        <taxon>Craniata</taxon>
        <taxon>Vertebrata</taxon>
        <taxon>Euteleostomi</taxon>
        <taxon>Amphibia</taxon>
        <taxon>Batrachia</taxon>
        <taxon>Anura</taxon>
        <taxon>Pipoidea</taxon>
        <taxon>Pipidae</taxon>
        <taxon>Xenopodinae</taxon>
        <taxon>Xenopus</taxon>
        <taxon>Xenopus</taxon>
    </lineage>
</organism>
<dbReference type="GO" id="GO:0005737">
    <property type="term" value="C:cytoplasm"/>
    <property type="evidence" value="ECO:0007669"/>
    <property type="project" value="UniProtKB-ARBA"/>
</dbReference>
<dbReference type="Pfam" id="PF00622">
    <property type="entry name" value="SPRY"/>
    <property type="match status" value="1"/>
</dbReference>
<dbReference type="AlphaFoldDB" id="A0A974CJY5"/>
<dbReference type="InterPro" id="IPR003877">
    <property type="entry name" value="SPRY_dom"/>
</dbReference>
<evidence type="ECO:0000313" key="7">
    <source>
        <dbReference type="EMBL" id="OCT73646.1"/>
    </source>
</evidence>
<dbReference type="InterPro" id="IPR006574">
    <property type="entry name" value="PRY"/>
</dbReference>
<keyword evidence="3" id="KW-0862">Zinc</keyword>